<organism evidence="2 3">
    <name type="scientific">Euzebyella marina</name>
    <dbReference type="NCBI Taxonomy" id="1761453"/>
    <lineage>
        <taxon>Bacteria</taxon>
        <taxon>Pseudomonadati</taxon>
        <taxon>Bacteroidota</taxon>
        <taxon>Flavobacteriia</taxon>
        <taxon>Flavobacteriales</taxon>
        <taxon>Flavobacteriaceae</taxon>
        <taxon>Euzebyella</taxon>
    </lineage>
</organism>
<evidence type="ECO:0000313" key="3">
    <source>
        <dbReference type="Proteomes" id="UP000276309"/>
    </source>
</evidence>
<dbReference type="OrthoDB" id="9786141at2"/>
<name>A0A3G2L562_9FLAO</name>
<dbReference type="InterPro" id="IPR036388">
    <property type="entry name" value="WH-like_DNA-bd_sf"/>
</dbReference>
<keyword evidence="2" id="KW-0378">Hydrolase</keyword>
<evidence type="ECO:0000313" key="2">
    <source>
        <dbReference type="EMBL" id="AYN67404.1"/>
    </source>
</evidence>
<dbReference type="Gene3D" id="1.10.10.10">
    <property type="entry name" value="Winged helix-like DNA-binding domain superfamily/Winged helix DNA-binding domain"/>
    <property type="match status" value="1"/>
</dbReference>
<proteinExistence type="predicted"/>
<dbReference type="GO" id="GO:0016787">
    <property type="term" value="F:hydrolase activity"/>
    <property type="evidence" value="ECO:0007669"/>
    <property type="project" value="UniProtKB-KW"/>
</dbReference>
<dbReference type="SUPFAM" id="SSF55811">
    <property type="entry name" value="Nudix"/>
    <property type="match status" value="1"/>
</dbReference>
<dbReference type="PANTHER" id="PTHR43736">
    <property type="entry name" value="ADP-RIBOSE PYROPHOSPHATASE"/>
    <property type="match status" value="1"/>
</dbReference>
<dbReference type="InterPro" id="IPR015797">
    <property type="entry name" value="NUDIX_hydrolase-like_dom_sf"/>
</dbReference>
<accession>A0A3G2L562</accession>
<dbReference type="PANTHER" id="PTHR43736:SF4">
    <property type="entry name" value="SLR1690 PROTEIN"/>
    <property type="match status" value="1"/>
</dbReference>
<protein>
    <submittedName>
        <fullName evidence="2">NUDIX hydrolase</fullName>
    </submittedName>
</protein>
<evidence type="ECO:0000259" key="1">
    <source>
        <dbReference type="Pfam" id="PF21906"/>
    </source>
</evidence>
<dbReference type="Gene3D" id="3.90.79.10">
    <property type="entry name" value="Nucleoside Triphosphate Pyrophosphohydrolase"/>
    <property type="match status" value="1"/>
</dbReference>
<gene>
    <name evidence="2" type="ORF">D1013_08505</name>
</gene>
<feature type="domain" description="NrtR DNA-binding winged helix" evidence="1">
    <location>
        <begin position="179"/>
        <end position="239"/>
    </location>
</feature>
<dbReference type="InterPro" id="IPR054105">
    <property type="entry name" value="WHD_NrtR"/>
</dbReference>
<dbReference type="KEGG" id="emar:D1013_08505"/>
<sequence>MRIYEADELISQLSIDCTIFGYQEKRLKVLISQLNFKGDFLALPAGFVYQNESIDQSAHRILTERTGLKEIYLQQFWVFGEKDRNYSKFMAQLFAFNPELKPNDEMGNERLTWFSKRFISIGYYALVDINKVQLNKSGLDHSLEWYDFNELPDLIFDHNEQTSKAYRALQLNLDENLLGFNLLPDKFTMKEIQQVYEAVYDRPFRRNNFQKKMLDLGVLERLEKKYTGANNKAPYFYRLKPSTP</sequence>
<dbReference type="CDD" id="cd18873">
    <property type="entry name" value="NUDIX_NadM_like"/>
    <property type="match status" value="1"/>
</dbReference>
<dbReference type="RefSeq" id="WP_121848425.1">
    <property type="nucleotide sequence ID" value="NZ_CP032050.1"/>
</dbReference>
<dbReference type="AlphaFoldDB" id="A0A3G2L562"/>
<reference evidence="2 3" key="1">
    <citation type="submission" date="2018-08" db="EMBL/GenBank/DDBJ databases">
        <title>The reduced genetic potential of extracellular carbohydrate catabolism in Euzebyella marina RN62, a Flavobacteriia bacterium isolated from the hadal water.</title>
        <authorList>
            <person name="Xue C."/>
        </authorList>
    </citation>
    <scope>NUCLEOTIDE SEQUENCE [LARGE SCALE GENOMIC DNA]</scope>
    <source>
        <strain evidence="2 3">RN62</strain>
    </source>
</reference>
<dbReference type="InterPro" id="IPR036390">
    <property type="entry name" value="WH_DNA-bd_sf"/>
</dbReference>
<dbReference type="EMBL" id="CP032050">
    <property type="protein sequence ID" value="AYN67404.1"/>
    <property type="molecule type" value="Genomic_DNA"/>
</dbReference>
<dbReference type="SUPFAM" id="SSF46785">
    <property type="entry name" value="Winged helix' DNA-binding domain"/>
    <property type="match status" value="1"/>
</dbReference>
<dbReference type="Pfam" id="PF21906">
    <property type="entry name" value="WHD_NrtR"/>
    <property type="match status" value="1"/>
</dbReference>
<keyword evidence="3" id="KW-1185">Reference proteome</keyword>
<dbReference type="Proteomes" id="UP000276309">
    <property type="component" value="Chromosome"/>
</dbReference>